<evidence type="ECO:0000313" key="3">
    <source>
        <dbReference type="Proteomes" id="UP000193144"/>
    </source>
</evidence>
<comment type="caution">
    <text evidence="2">The sequence shown here is derived from an EMBL/GenBank/DDBJ whole genome shotgun (WGS) entry which is preliminary data.</text>
</comment>
<dbReference type="EMBL" id="MCFA01000019">
    <property type="protein sequence ID" value="ORY16253.1"/>
    <property type="molecule type" value="Genomic_DNA"/>
</dbReference>
<reference evidence="2 3" key="1">
    <citation type="submission" date="2016-07" db="EMBL/GenBank/DDBJ databases">
        <title>Pervasive Adenine N6-methylation of Active Genes in Fungi.</title>
        <authorList>
            <consortium name="DOE Joint Genome Institute"/>
            <person name="Mondo S.J."/>
            <person name="Dannebaum R.O."/>
            <person name="Kuo R.C."/>
            <person name="Labutti K."/>
            <person name="Haridas S."/>
            <person name="Kuo A."/>
            <person name="Salamov A."/>
            <person name="Ahrendt S.R."/>
            <person name="Lipzen A."/>
            <person name="Sullivan W."/>
            <person name="Andreopoulos W.B."/>
            <person name="Clum A."/>
            <person name="Lindquist E."/>
            <person name="Daum C."/>
            <person name="Ramamoorthy G.K."/>
            <person name="Gryganskyi A."/>
            <person name="Culley D."/>
            <person name="Magnuson J.K."/>
            <person name="James T.Y."/>
            <person name="O'Malley M.A."/>
            <person name="Stajich J.E."/>
            <person name="Spatafora J.W."/>
            <person name="Visel A."/>
            <person name="Grigoriev I.V."/>
        </authorList>
    </citation>
    <scope>NUCLEOTIDE SEQUENCE [LARGE SCALE GENOMIC DNA]</scope>
    <source>
        <strain evidence="2 3">CBS 115471</strain>
    </source>
</reference>
<keyword evidence="3" id="KW-1185">Reference proteome</keyword>
<evidence type="ECO:0000313" key="2">
    <source>
        <dbReference type="EMBL" id="ORY16253.1"/>
    </source>
</evidence>
<sequence length="196" mass="21371">MRAQPVSSVCHLDTLLPFRSREHGIQAKHTHTPPNQVVSPVALCASSTTPPEVPRNQECAIPPDSCNDGQHRIYMSIPCAFSSTPIPGTPIKLAGRTAGKSGSDGNGKMGTSRRRGRNGRGVDYEKRVSSKPTRTVLVRRGYALYRTLFALSRSCYSAGPIVTRRRNKRATINTALDNINGTSELKVKSHIRLSAH</sequence>
<proteinExistence type="predicted"/>
<gene>
    <name evidence="2" type="ORF">BCR34DRAFT_638702</name>
</gene>
<feature type="region of interest" description="Disordered" evidence="1">
    <location>
        <begin position="95"/>
        <end position="128"/>
    </location>
</feature>
<protein>
    <submittedName>
        <fullName evidence="2">Uncharacterized protein</fullName>
    </submittedName>
</protein>
<dbReference type="Proteomes" id="UP000193144">
    <property type="component" value="Unassembled WGS sequence"/>
</dbReference>
<accession>A0A1Y2A147</accession>
<evidence type="ECO:0000256" key="1">
    <source>
        <dbReference type="SAM" id="MobiDB-lite"/>
    </source>
</evidence>
<name>A0A1Y2A147_9PLEO</name>
<dbReference type="AlphaFoldDB" id="A0A1Y2A147"/>
<organism evidence="2 3">
    <name type="scientific">Clohesyomyces aquaticus</name>
    <dbReference type="NCBI Taxonomy" id="1231657"/>
    <lineage>
        <taxon>Eukaryota</taxon>
        <taxon>Fungi</taxon>
        <taxon>Dikarya</taxon>
        <taxon>Ascomycota</taxon>
        <taxon>Pezizomycotina</taxon>
        <taxon>Dothideomycetes</taxon>
        <taxon>Pleosporomycetidae</taxon>
        <taxon>Pleosporales</taxon>
        <taxon>Lindgomycetaceae</taxon>
        <taxon>Clohesyomyces</taxon>
    </lineage>
</organism>